<evidence type="ECO:0000313" key="5">
    <source>
        <dbReference type="EMBL" id="KAL0809226.1"/>
    </source>
</evidence>
<dbReference type="EMBL" id="JBEDNZ010000029">
    <property type="protein sequence ID" value="KAL0809226.1"/>
    <property type="molecule type" value="Genomic_DNA"/>
</dbReference>
<dbReference type="PROSITE" id="PS51450">
    <property type="entry name" value="LRR"/>
    <property type="match status" value="1"/>
</dbReference>
<evidence type="ECO:0000256" key="3">
    <source>
        <dbReference type="ARBA" id="ARBA00022737"/>
    </source>
</evidence>
<keyword evidence="4" id="KW-0472">Membrane</keyword>
<evidence type="ECO:0000256" key="1">
    <source>
        <dbReference type="ARBA" id="ARBA00022614"/>
    </source>
</evidence>
<keyword evidence="2" id="KW-0732">Signal</keyword>
<comment type="caution">
    <text evidence="5">The sequence shown here is derived from an EMBL/GenBank/DDBJ whole genome shotgun (WGS) entry which is preliminary data.</text>
</comment>
<dbReference type="InterPro" id="IPR050328">
    <property type="entry name" value="Dev_Immune_Receptor"/>
</dbReference>
<keyword evidence="4" id="KW-1133">Transmembrane helix</keyword>
<accession>A0ABD0S6A9</accession>
<reference evidence="5 6" key="1">
    <citation type="submission" date="2024-06" db="EMBL/GenBank/DDBJ databases">
        <title>A chromosome-level genome assembly of beet webworm, Loxostege sticticalis.</title>
        <authorList>
            <person name="Zhang Y."/>
        </authorList>
    </citation>
    <scope>NUCLEOTIDE SEQUENCE [LARGE SCALE GENOMIC DNA]</scope>
    <source>
        <strain evidence="5">AQ028</strain>
        <tissue evidence="5">Male pupae</tissue>
    </source>
</reference>
<dbReference type="PANTHER" id="PTHR24373">
    <property type="entry name" value="SLIT RELATED LEUCINE-RICH REPEAT NEURONAL PROTEIN"/>
    <property type="match status" value="1"/>
</dbReference>
<name>A0ABD0S6A9_LOXSC</name>
<keyword evidence="1" id="KW-0433">Leucine-rich repeat</keyword>
<dbReference type="SUPFAM" id="SSF52058">
    <property type="entry name" value="L domain-like"/>
    <property type="match status" value="1"/>
</dbReference>
<feature type="transmembrane region" description="Helical" evidence="4">
    <location>
        <begin position="440"/>
        <end position="463"/>
    </location>
</feature>
<dbReference type="Pfam" id="PF00560">
    <property type="entry name" value="LRR_1"/>
    <property type="match status" value="2"/>
</dbReference>
<dbReference type="Pfam" id="PF13855">
    <property type="entry name" value="LRR_8"/>
    <property type="match status" value="3"/>
</dbReference>
<protein>
    <submittedName>
        <fullName evidence="5">Uncharacterized protein</fullName>
    </submittedName>
</protein>
<evidence type="ECO:0000313" key="6">
    <source>
        <dbReference type="Proteomes" id="UP001549921"/>
    </source>
</evidence>
<dbReference type="SMART" id="SM00369">
    <property type="entry name" value="LRR_TYP"/>
    <property type="match status" value="7"/>
</dbReference>
<gene>
    <name evidence="5" type="ORF">ABMA28_011445</name>
</gene>
<dbReference type="Gene3D" id="3.80.10.10">
    <property type="entry name" value="Ribonuclease Inhibitor"/>
    <property type="match status" value="2"/>
</dbReference>
<dbReference type="InterPro" id="IPR003591">
    <property type="entry name" value="Leu-rich_rpt_typical-subtyp"/>
</dbReference>
<evidence type="ECO:0000256" key="4">
    <source>
        <dbReference type="SAM" id="Phobius"/>
    </source>
</evidence>
<organism evidence="5 6">
    <name type="scientific">Loxostege sticticalis</name>
    <name type="common">Beet webworm moth</name>
    <dbReference type="NCBI Taxonomy" id="481309"/>
    <lineage>
        <taxon>Eukaryota</taxon>
        <taxon>Metazoa</taxon>
        <taxon>Ecdysozoa</taxon>
        <taxon>Arthropoda</taxon>
        <taxon>Hexapoda</taxon>
        <taxon>Insecta</taxon>
        <taxon>Pterygota</taxon>
        <taxon>Neoptera</taxon>
        <taxon>Endopterygota</taxon>
        <taxon>Lepidoptera</taxon>
        <taxon>Glossata</taxon>
        <taxon>Ditrysia</taxon>
        <taxon>Pyraloidea</taxon>
        <taxon>Crambidae</taxon>
        <taxon>Pyraustinae</taxon>
        <taxon>Loxostege</taxon>
    </lineage>
</organism>
<evidence type="ECO:0000256" key="2">
    <source>
        <dbReference type="ARBA" id="ARBA00022729"/>
    </source>
</evidence>
<proteinExistence type="predicted"/>
<dbReference type="InterPro" id="IPR032675">
    <property type="entry name" value="LRR_dom_sf"/>
</dbReference>
<sequence>MSFLVFRSLMAKKGTLIDSSLIPLEPPATVEPPPTEEPPPPVLCTVCECTDKVVDCSSRGLRSSFSQEEWAGLKSTKFTEINLSGNFIEFLPQIQPELPIEVFNISNSRLERVDDRCFKFLPNLTTLDLSKNKIITFDKGVFQGLLVPELAKIRSFSKMRYLSLAHNELHTLPKDAFMFMQELTFLDLSWNPLGLIDQVVMGALTDLPLLKELRLSGCELESLPAGLLRRQRRLQRLDISNNMFTTVPDVLAEAINLVYLNFNRNLITNLSEKTSISKLTKLKELHMCRNTKLQSIGPGALGGLESLVTLWICNNPRLSVLHEDFLTWLDEHNKERRPLLKELYLHNNNLTEIDPDFLFRWDQLQLMDFSDNPYECDCDGQWMVDVLVPFIVNNGGSAADMICNRPLELRGLSFAQLHQSERTLKCDEAESITASPPNTAIILGVMIGVFATFPIVLVIVLLWKRGYFAKCRRKMNSEKTESDEETDAF</sequence>
<dbReference type="Proteomes" id="UP001549921">
    <property type="component" value="Unassembled WGS sequence"/>
</dbReference>
<dbReference type="InterPro" id="IPR001611">
    <property type="entry name" value="Leu-rich_rpt"/>
</dbReference>
<keyword evidence="3" id="KW-0677">Repeat</keyword>
<keyword evidence="4" id="KW-0812">Transmembrane</keyword>
<dbReference type="AlphaFoldDB" id="A0ABD0S6A9"/>
<dbReference type="PANTHER" id="PTHR24373:SF392">
    <property type="entry name" value="NEPHROCAN"/>
    <property type="match status" value="1"/>
</dbReference>